<evidence type="ECO:0000313" key="4">
    <source>
        <dbReference type="EMBL" id="BCJ69655.1"/>
    </source>
</evidence>
<dbReference type="PANTHER" id="PTHR19328">
    <property type="entry name" value="HEDGEHOG-INTERACTING PROTEIN"/>
    <property type="match status" value="1"/>
</dbReference>
<gene>
    <name evidence="4" type="ORF">Prubr_66760</name>
</gene>
<keyword evidence="2" id="KW-0732">Signal</keyword>
<proteinExistence type="predicted"/>
<dbReference type="Gene3D" id="2.120.10.30">
    <property type="entry name" value="TolB, C-terminal domain"/>
    <property type="match status" value="1"/>
</dbReference>
<dbReference type="PANTHER" id="PTHR19328:SF75">
    <property type="entry name" value="ALDOSE SUGAR DEHYDROGENASE YLII"/>
    <property type="match status" value="1"/>
</dbReference>
<dbReference type="AlphaFoldDB" id="A0A810NEE3"/>
<feature type="region of interest" description="Disordered" evidence="1">
    <location>
        <begin position="30"/>
        <end position="57"/>
    </location>
</feature>
<dbReference type="Gene3D" id="2.60.120.200">
    <property type="match status" value="1"/>
</dbReference>
<sequence>MSKPRWLQKRHRTIALAAAAALVATLPATPASAGPTNAPNSSNAPITDPIPEDPTPATLGLVVEEFATFPKSEPVPAPTDQRLVRHARINYLGEVPDGSGRLYVPDLNGKLYLVEDGVNHDYLDVGATFAPDFWSGRGLGSGFGFVTFHPKFAENGKFYTTHTEAGAALTSKTPDFTTQPNTVVHSVITEWTATDPAADTFSGTRREVMRIGFATYIHAIQQIDFNPTAKPRDDDYGLLYIAVGDGGIGVNTDEPQNLGTPQGKILRVDPLGTNSTTGRWGIPKKNPFVKKAGALDEIYAYGMRDPHRFSWDPGTNNRMFLGHIGEHAIEAVYEVRAGDNLGWSVREGAFVFDKNDRCNLYPLPKNDRGYVYPVAAYDHDPPAGWPCTSDSGHAISGGFVYRGNLPALRGKYVFGDLVEGRVFYTEANQMRRNKEKLAKLHQLHIFDQAGNRVNTQDLAGDGRVDLRFGTDTDGELYLLSKANGKIWKVTDTRRVKANPDVHPSIERSLAAYYDFETIFPPDRGLELDKGYSGTNIRLVNGGPEMRVKDGAYPGSNTSIQTKQVNPTVAGNDDWKAGIFNENGVPTLNAFNRTKGTTVMGWFKLTGPHSPALNSNTANPDDRYNAIGLAGILTGDSDGHGVRALLELINVNGELRLVALGRRLDGGASQTFAASEDWRTLMPQNEWVHLTATFDFDKGTMALYRNGEKIDGFYTASGDPWQVAGEGPHYTTATDPRGIKIGGSYPQDTREQNPCDCRMDALMFLDRVVTPSEVRAQYRLVTTGS</sequence>
<dbReference type="InterPro" id="IPR013320">
    <property type="entry name" value="ConA-like_dom_sf"/>
</dbReference>
<evidence type="ECO:0000259" key="3">
    <source>
        <dbReference type="Pfam" id="PF07995"/>
    </source>
</evidence>
<protein>
    <recommendedName>
        <fullName evidence="3">Glucose/Sorbosone dehydrogenase domain-containing protein</fullName>
    </recommendedName>
</protein>
<feature type="chain" id="PRO_5032430749" description="Glucose/Sorbosone dehydrogenase domain-containing protein" evidence="2">
    <location>
        <begin position="34"/>
        <end position="784"/>
    </location>
</feature>
<dbReference type="SUPFAM" id="SSF50952">
    <property type="entry name" value="Soluble quinoprotein glucose dehydrogenase"/>
    <property type="match status" value="1"/>
</dbReference>
<feature type="signal peptide" evidence="2">
    <location>
        <begin position="1"/>
        <end position="33"/>
    </location>
</feature>
<evidence type="ECO:0000256" key="2">
    <source>
        <dbReference type="SAM" id="SignalP"/>
    </source>
</evidence>
<dbReference type="RefSeq" id="WP_246567966.1">
    <property type="nucleotide sequence ID" value="NZ_AP023359.1"/>
</dbReference>
<evidence type="ECO:0000256" key="1">
    <source>
        <dbReference type="SAM" id="MobiDB-lite"/>
    </source>
</evidence>
<dbReference type="InterPro" id="IPR011041">
    <property type="entry name" value="Quinoprot_gluc/sorb_DH_b-prop"/>
</dbReference>
<dbReference type="Pfam" id="PF13385">
    <property type="entry name" value="Laminin_G_3"/>
    <property type="match status" value="1"/>
</dbReference>
<name>A0A810NEE3_9ACTN</name>
<organism evidence="4 5">
    <name type="scientific">Polymorphospora rubra</name>
    <dbReference type="NCBI Taxonomy" id="338584"/>
    <lineage>
        <taxon>Bacteria</taxon>
        <taxon>Bacillati</taxon>
        <taxon>Actinomycetota</taxon>
        <taxon>Actinomycetes</taxon>
        <taxon>Micromonosporales</taxon>
        <taxon>Micromonosporaceae</taxon>
        <taxon>Polymorphospora</taxon>
    </lineage>
</organism>
<evidence type="ECO:0000313" key="5">
    <source>
        <dbReference type="Proteomes" id="UP000680866"/>
    </source>
</evidence>
<dbReference type="InterPro" id="IPR011042">
    <property type="entry name" value="6-blade_b-propeller_TolB-like"/>
</dbReference>
<dbReference type="KEGG" id="pry:Prubr_66760"/>
<dbReference type="SUPFAM" id="SSF49899">
    <property type="entry name" value="Concanavalin A-like lectins/glucanases"/>
    <property type="match status" value="1"/>
</dbReference>
<feature type="compositionally biased region" description="Polar residues" evidence="1">
    <location>
        <begin position="34"/>
        <end position="43"/>
    </location>
</feature>
<dbReference type="Pfam" id="PF07995">
    <property type="entry name" value="GSDH"/>
    <property type="match status" value="1"/>
</dbReference>
<feature type="domain" description="Glucose/Sorbosone dehydrogenase" evidence="3">
    <location>
        <begin position="96"/>
        <end position="464"/>
    </location>
</feature>
<accession>A0A810NEE3</accession>
<dbReference type="EMBL" id="AP023359">
    <property type="protein sequence ID" value="BCJ69655.1"/>
    <property type="molecule type" value="Genomic_DNA"/>
</dbReference>
<dbReference type="Proteomes" id="UP000680866">
    <property type="component" value="Chromosome"/>
</dbReference>
<reference evidence="4" key="1">
    <citation type="submission" date="2020-08" db="EMBL/GenBank/DDBJ databases">
        <title>Whole genome shotgun sequence of Polymorphospora rubra NBRC 101157.</title>
        <authorList>
            <person name="Komaki H."/>
            <person name="Tamura T."/>
        </authorList>
    </citation>
    <scope>NUCLEOTIDE SEQUENCE</scope>
    <source>
        <strain evidence="4">NBRC 101157</strain>
    </source>
</reference>
<dbReference type="InterPro" id="IPR012938">
    <property type="entry name" value="Glc/Sorbosone_DH"/>
</dbReference>
<keyword evidence="5" id="KW-1185">Reference proteome</keyword>
<feature type="region of interest" description="Disordered" evidence="1">
    <location>
        <begin position="731"/>
        <end position="751"/>
    </location>
</feature>